<sequence length="252" mass="27171">MIDWTDPLAGASRRLARAVPFRPFRLALERPVVSFSFDDFPLSAAANAAPLLEAHKARGTFYFADRLAGDFENGQLIAGPDVAANLARNRHEIGGHTSNHINVQRVAPDQLIADVAANTSAIAALSGQAPTSFAYPFGVVSLNAKRLLAHRFAGLRGIQPGINRGWIDLAHLHAQELYDVSGDLDSIGLLLDGLQRSGGWLIFYTHDVRPDPSPIGCSPARFGAVLDMVRRRDLAIETVAETLHQIGARPAS</sequence>
<evidence type="ECO:0000256" key="5">
    <source>
        <dbReference type="ARBA" id="ARBA00032976"/>
    </source>
</evidence>
<keyword evidence="8" id="KW-1185">Reference proteome</keyword>
<evidence type="ECO:0000256" key="4">
    <source>
        <dbReference type="ARBA" id="ARBA00022729"/>
    </source>
</evidence>
<dbReference type="EMBL" id="CP104965">
    <property type="protein sequence ID" value="UXN70797.1"/>
    <property type="molecule type" value="Genomic_DNA"/>
</dbReference>
<organism evidence="7 8">
    <name type="scientific">Devosia neptuniae</name>
    <dbReference type="NCBI Taxonomy" id="191302"/>
    <lineage>
        <taxon>Bacteria</taxon>
        <taxon>Pseudomonadati</taxon>
        <taxon>Pseudomonadota</taxon>
        <taxon>Alphaproteobacteria</taxon>
        <taxon>Hyphomicrobiales</taxon>
        <taxon>Devosiaceae</taxon>
        <taxon>Devosia</taxon>
    </lineage>
</organism>
<dbReference type="Pfam" id="PF01522">
    <property type="entry name" value="Polysacc_deac_1"/>
    <property type="match status" value="1"/>
</dbReference>
<proteinExistence type="inferred from homology"/>
<dbReference type="SUPFAM" id="SSF88713">
    <property type="entry name" value="Glycoside hydrolase/deacetylase"/>
    <property type="match status" value="1"/>
</dbReference>
<evidence type="ECO:0000256" key="1">
    <source>
        <dbReference type="ARBA" id="ARBA00003236"/>
    </source>
</evidence>
<dbReference type="Gene3D" id="3.20.20.370">
    <property type="entry name" value="Glycoside hydrolase/deacetylase"/>
    <property type="match status" value="1"/>
</dbReference>
<dbReference type="CDD" id="cd10967">
    <property type="entry name" value="CE4_GLA_like_6s"/>
    <property type="match status" value="1"/>
</dbReference>
<protein>
    <recommendedName>
        <fullName evidence="3">Chitooligosaccharide deacetylase</fullName>
    </recommendedName>
    <alternativeName>
        <fullName evidence="5">Nodulation protein B</fullName>
    </alternativeName>
</protein>
<evidence type="ECO:0000256" key="2">
    <source>
        <dbReference type="ARBA" id="ARBA00010973"/>
    </source>
</evidence>
<evidence type="ECO:0000313" key="8">
    <source>
        <dbReference type="Proteomes" id="UP001061862"/>
    </source>
</evidence>
<dbReference type="InterPro" id="IPR002509">
    <property type="entry name" value="NODB_dom"/>
</dbReference>
<comment type="function">
    <text evidence="1">Is involved in generating a small heat-stable compound (Nod), an acylated oligomer of N-acetylglucosamine, that stimulates mitosis in various plant protoplasts.</text>
</comment>
<dbReference type="InterPro" id="IPR051398">
    <property type="entry name" value="Polysacch_Deacetylase"/>
</dbReference>
<dbReference type="InterPro" id="IPR011330">
    <property type="entry name" value="Glyco_hydro/deAcase_b/a-brl"/>
</dbReference>
<reference evidence="7 8" key="1">
    <citation type="submission" date="2022-09" db="EMBL/GenBank/DDBJ databases">
        <title>Interaction between co-microsymbionts with complementary sets of symbiotic genes in legume-rhizobium systems.</title>
        <authorList>
            <person name="Safronova V."/>
            <person name="Sazanova A."/>
            <person name="Afonin A."/>
            <person name="Chirak E."/>
        </authorList>
    </citation>
    <scope>NUCLEOTIDE SEQUENCE [LARGE SCALE GENOMIC DNA]</scope>
    <source>
        <strain evidence="7 8">A18/4-1</strain>
    </source>
</reference>
<dbReference type="RefSeq" id="WP_262170021.1">
    <property type="nucleotide sequence ID" value="NZ_CP104965.1"/>
</dbReference>
<accession>A0ABY6CHM7</accession>
<dbReference type="Proteomes" id="UP001061862">
    <property type="component" value="Chromosome"/>
</dbReference>
<dbReference type="PANTHER" id="PTHR34216:SF11">
    <property type="entry name" value="CHITOOLIGOSACCHARIDE DEACETYLASE"/>
    <property type="match status" value="1"/>
</dbReference>
<dbReference type="PANTHER" id="PTHR34216">
    <property type="match status" value="1"/>
</dbReference>
<evidence type="ECO:0000313" key="7">
    <source>
        <dbReference type="EMBL" id="UXN70797.1"/>
    </source>
</evidence>
<feature type="domain" description="NodB homology" evidence="6">
    <location>
        <begin position="31"/>
        <end position="252"/>
    </location>
</feature>
<gene>
    <name evidence="7" type="ORF">N8A98_06315</name>
</gene>
<evidence type="ECO:0000259" key="6">
    <source>
        <dbReference type="PROSITE" id="PS51677"/>
    </source>
</evidence>
<evidence type="ECO:0000256" key="3">
    <source>
        <dbReference type="ARBA" id="ARBA00020071"/>
    </source>
</evidence>
<comment type="similarity">
    <text evidence="2">Belongs to the polysaccharide deacetylase family.</text>
</comment>
<dbReference type="PROSITE" id="PS51677">
    <property type="entry name" value="NODB"/>
    <property type="match status" value="1"/>
</dbReference>
<keyword evidence="4" id="KW-0732">Signal</keyword>
<name>A0ABY6CHM7_9HYPH</name>